<gene>
    <name evidence="2" type="ordered locus">Dvul_2590</name>
</gene>
<dbReference type="HOGENOM" id="CLU_040465_0_0_7"/>
<dbReference type="KEGG" id="dvl:Dvul_2590"/>
<dbReference type="Pfam" id="PF03102">
    <property type="entry name" value="NeuB"/>
    <property type="match status" value="1"/>
</dbReference>
<sequence length="338" mass="37162">MNENQQHALIVAEAGVNHNGDINLAHKLIDVAAEAGADIVKFQTFHAESVISACAPKAAYQQKNTGTEESQLDMVRKLELPAEDFHALNKHCDERGIVFWSTAFDLASVEFLHNLGLKLWKIPSGEITNLPYLRKIGQYQAEIVLSTGMATLGDIETALNILEHAGTLRKNVTVLHCTTEYPAPLESVNLRAMQTIRNAFPGIHGVGYSDHTEGIEIALAAVAMGARLIEKHFTLDKQMEGPDHKASLDPRELRTLVTGVRHVLAALGNGIKHPTNIEMQNRIVARKSLVCSAPICKGDILGKHNMTVKRPGSGISALRWDEYCGRKAERNYDVDELI</sequence>
<dbReference type="EC" id="2.5.1.56" evidence="2"/>
<protein>
    <submittedName>
        <fullName evidence="2">N-acetylneuraminate synthase</fullName>
        <ecNumber evidence="2">2.5.1.56</ecNumber>
    </submittedName>
</protein>
<proteinExistence type="predicted"/>
<dbReference type="PANTHER" id="PTHR42966">
    <property type="entry name" value="N-ACETYLNEURAMINATE SYNTHASE"/>
    <property type="match status" value="1"/>
</dbReference>
<dbReference type="InterPro" id="IPR013132">
    <property type="entry name" value="PseI/NeuA/B-like_N"/>
</dbReference>
<evidence type="ECO:0000313" key="3">
    <source>
        <dbReference type="Proteomes" id="UP000009173"/>
    </source>
</evidence>
<dbReference type="PROSITE" id="PS50844">
    <property type="entry name" value="AFP_LIKE"/>
    <property type="match status" value="1"/>
</dbReference>
<dbReference type="CDD" id="cd11615">
    <property type="entry name" value="SAF_NeuB_like"/>
    <property type="match status" value="1"/>
</dbReference>
<dbReference type="RefSeq" id="WP_011792953.1">
    <property type="nucleotide sequence ID" value="NC_008751.1"/>
</dbReference>
<dbReference type="SUPFAM" id="SSF51269">
    <property type="entry name" value="AFP III-like domain"/>
    <property type="match status" value="1"/>
</dbReference>
<dbReference type="InterPro" id="IPR036732">
    <property type="entry name" value="AFP_Neu5c_C_sf"/>
</dbReference>
<organism evidence="2 3">
    <name type="scientific">Nitratidesulfovibrio vulgaris (strain DP4)</name>
    <name type="common">Desulfovibrio vulgaris</name>
    <dbReference type="NCBI Taxonomy" id="391774"/>
    <lineage>
        <taxon>Bacteria</taxon>
        <taxon>Pseudomonadati</taxon>
        <taxon>Thermodesulfobacteriota</taxon>
        <taxon>Desulfovibrionia</taxon>
        <taxon>Desulfovibrionales</taxon>
        <taxon>Desulfovibrionaceae</taxon>
        <taxon>Nitratidesulfovibrio</taxon>
    </lineage>
</organism>
<evidence type="ECO:0000313" key="2">
    <source>
        <dbReference type="EMBL" id="ABM29605.1"/>
    </source>
</evidence>
<dbReference type="InterPro" id="IPR057736">
    <property type="entry name" value="SAF_PseI/NeuA/NeuB"/>
</dbReference>
<reference evidence="3" key="1">
    <citation type="journal article" date="2009" name="Environ. Microbiol.">
        <title>Contribution of mobile genetic elements to Desulfovibrio vulgaris genome plasticity.</title>
        <authorList>
            <person name="Walker C.B."/>
            <person name="Stolyar S."/>
            <person name="Chivian D."/>
            <person name="Pinel N."/>
            <person name="Gabster J.A."/>
            <person name="Dehal P.S."/>
            <person name="He Z."/>
            <person name="Yang Z.K."/>
            <person name="Yen H.C."/>
            <person name="Zhou J."/>
            <person name="Wall J.D."/>
            <person name="Hazen T.C."/>
            <person name="Arkin A.P."/>
            <person name="Stahl D.A."/>
        </authorList>
    </citation>
    <scope>NUCLEOTIDE SEQUENCE [LARGE SCALE GENOMIC DNA]</scope>
    <source>
        <strain evidence="3">DP4</strain>
    </source>
</reference>
<dbReference type="PANTHER" id="PTHR42966:SF1">
    <property type="entry name" value="SIALIC ACID SYNTHASE"/>
    <property type="match status" value="1"/>
</dbReference>
<dbReference type="EMBL" id="CP000527">
    <property type="protein sequence ID" value="ABM29605.1"/>
    <property type="molecule type" value="Genomic_DNA"/>
</dbReference>
<dbReference type="GO" id="GO:0047444">
    <property type="term" value="F:N-acylneuraminate-9-phosphate synthase activity"/>
    <property type="evidence" value="ECO:0007669"/>
    <property type="project" value="TreeGrafter"/>
</dbReference>
<accession>A0A0H3AB92</accession>
<dbReference type="NCBIfam" id="TIGR03569">
    <property type="entry name" value="NeuB_NnaB"/>
    <property type="match status" value="1"/>
</dbReference>
<dbReference type="Gene3D" id="3.90.1210.10">
    <property type="entry name" value="Antifreeze-like/N-acetylneuraminic acid synthase C-terminal domain"/>
    <property type="match status" value="1"/>
</dbReference>
<dbReference type="Gene3D" id="3.20.20.70">
    <property type="entry name" value="Aldolase class I"/>
    <property type="match status" value="1"/>
</dbReference>
<dbReference type="InterPro" id="IPR013785">
    <property type="entry name" value="Aldolase_TIM"/>
</dbReference>
<dbReference type="InterPro" id="IPR051690">
    <property type="entry name" value="PseI-like"/>
</dbReference>
<dbReference type="InterPro" id="IPR020007">
    <property type="entry name" value="NeuB/NeuA"/>
</dbReference>
<keyword evidence="2" id="KW-0808">Transferase</keyword>
<dbReference type="AlphaFoldDB" id="A0A0H3AB92"/>
<name>A0A0H3AB92_NITV4</name>
<dbReference type="InterPro" id="IPR006190">
    <property type="entry name" value="SAF_AFP_Neu5Ac"/>
</dbReference>
<dbReference type="Proteomes" id="UP000009173">
    <property type="component" value="Chromosome"/>
</dbReference>
<dbReference type="GO" id="GO:0016051">
    <property type="term" value="P:carbohydrate biosynthetic process"/>
    <property type="evidence" value="ECO:0007669"/>
    <property type="project" value="InterPro"/>
</dbReference>
<evidence type="ECO:0000259" key="1">
    <source>
        <dbReference type="PROSITE" id="PS50844"/>
    </source>
</evidence>
<dbReference type="SUPFAM" id="SSF51569">
    <property type="entry name" value="Aldolase"/>
    <property type="match status" value="1"/>
</dbReference>
<dbReference type="GO" id="GO:0050462">
    <property type="term" value="F:N-acetylneuraminate synthase activity"/>
    <property type="evidence" value="ECO:0007669"/>
    <property type="project" value="UniProtKB-EC"/>
</dbReference>
<feature type="domain" description="AFP-like" evidence="1">
    <location>
        <begin position="288"/>
        <end position="338"/>
    </location>
</feature>